<evidence type="ECO:0000313" key="2">
    <source>
        <dbReference type="Proteomes" id="UP000054282"/>
    </source>
</evidence>
<dbReference type="AlphaFoldDB" id="A0A0L7M9R6"/>
<gene>
    <name evidence="1" type="ORF">PFDG_05115</name>
</gene>
<reference evidence="2" key="2">
    <citation type="submission" date="2006-09" db="EMBL/GenBank/DDBJ databases">
        <title>The genome sequence of Plasmodium falciparum Dd2.</title>
        <authorList>
            <consortium name="The Broad Institute Genome Sequencing Platform"/>
            <person name="Birren B."/>
            <person name="Lander E."/>
            <person name="Galagan J."/>
            <person name="Nusbaum C."/>
            <person name="Devon K."/>
            <person name="Henn M."/>
            <person name="Jaffe D."/>
            <person name="Butler J."/>
            <person name="Alvarez P."/>
            <person name="Gnerre S."/>
            <person name="Grabherr M."/>
            <person name="Kleber M."/>
            <person name="Mauceli E."/>
            <person name="Brockman W."/>
            <person name="MacCallum I.A."/>
            <person name="Rounsley S."/>
            <person name="Young S."/>
            <person name="LaButti K."/>
            <person name="Pushparaj V."/>
            <person name="DeCaprio D."/>
            <person name="Crawford M."/>
            <person name="Koehrsen M."/>
            <person name="Engels R."/>
            <person name="Montgomery P."/>
            <person name="Pearson M."/>
            <person name="Howarth C."/>
            <person name="Larson L."/>
            <person name="Luoma S."/>
            <person name="White J."/>
            <person name="Kodira C."/>
            <person name="Zeng Q."/>
            <person name="O'Leary S."/>
            <person name="Yandava C."/>
            <person name="Alvarado L."/>
            <person name="Wirth D."/>
            <person name="Volkman S."/>
            <person name="Hartl D."/>
        </authorList>
    </citation>
    <scope>NUCLEOTIDE SEQUENCE [LARGE SCALE GENOMIC DNA]</scope>
</reference>
<evidence type="ECO:0000313" key="1">
    <source>
        <dbReference type="EMBL" id="KOB89566.1"/>
    </source>
</evidence>
<dbReference type="Proteomes" id="UP000054282">
    <property type="component" value="Unassembled WGS sequence"/>
</dbReference>
<protein>
    <submittedName>
        <fullName evidence="1">Uncharacterized protein</fullName>
    </submittedName>
</protein>
<reference evidence="2" key="1">
    <citation type="submission" date="2006-09" db="EMBL/GenBank/DDBJ databases">
        <title>Annotation of Plasmodium falciparum Dd2.</title>
        <authorList>
            <consortium name="The Broad Institute Genome Sequencing Platform"/>
            <person name="Volkman S.K."/>
            <person name="Neafsey D.E."/>
            <person name="Dash A.P."/>
            <person name="Chitnis C.E."/>
            <person name="Hartl D.L."/>
            <person name="Young S.K."/>
            <person name="Zeng Q."/>
            <person name="Koehrsen M."/>
            <person name="Alvarado L."/>
            <person name="Berlin A."/>
            <person name="Borenstein D."/>
            <person name="Chapman S.B."/>
            <person name="Chen Z."/>
            <person name="Engels R."/>
            <person name="Freedman E."/>
            <person name="Gellesch M."/>
            <person name="Goldberg J."/>
            <person name="Griggs A."/>
            <person name="Gujja S."/>
            <person name="Heilman E.R."/>
            <person name="Heiman D.I."/>
            <person name="Howarth C."/>
            <person name="Jen D."/>
            <person name="Larson L."/>
            <person name="Mehta T."/>
            <person name="Neiman D."/>
            <person name="Park D."/>
            <person name="Pearson M."/>
            <person name="Roberts A."/>
            <person name="Saif S."/>
            <person name="Shea T."/>
            <person name="Shenoy N."/>
            <person name="Sisk P."/>
            <person name="Stolte C."/>
            <person name="Sykes S."/>
            <person name="Walk T."/>
            <person name="White J."/>
            <person name="Yandava C."/>
            <person name="Haas B."/>
            <person name="Henn M.R."/>
            <person name="Nusbaum C."/>
            <person name="Birren B."/>
        </authorList>
    </citation>
    <scope>NUCLEOTIDE SEQUENCE [LARGE SCALE GENOMIC DNA]</scope>
</reference>
<name>A0A0L7M9R6_PLAF4</name>
<dbReference type="EMBL" id="GG702676">
    <property type="protein sequence ID" value="KOB89566.1"/>
    <property type="molecule type" value="Genomic_DNA"/>
</dbReference>
<proteinExistence type="predicted"/>
<sequence>NIHIYKFGRNNYKEPKEIFQNVKYIHSADGTPGEGFPKYYISIITSELENKMNNEKNTRAGSQEIQRGIEYMNNRNELHSLATNSTGDKINGDNINA</sequence>
<organism evidence="1 2">
    <name type="scientific">Plasmodium falciparum (isolate Dd2)</name>
    <dbReference type="NCBI Taxonomy" id="57267"/>
    <lineage>
        <taxon>Eukaryota</taxon>
        <taxon>Sar</taxon>
        <taxon>Alveolata</taxon>
        <taxon>Apicomplexa</taxon>
        <taxon>Aconoidasida</taxon>
        <taxon>Haemosporida</taxon>
        <taxon>Plasmodiidae</taxon>
        <taxon>Plasmodium</taxon>
        <taxon>Plasmodium (Laverania)</taxon>
    </lineage>
</organism>
<dbReference type="KEGG" id="pfd:PFDG_05115"/>
<feature type="non-terminal residue" evidence="1">
    <location>
        <position position="1"/>
    </location>
</feature>
<accession>A0A0L7M9R6</accession>